<dbReference type="SUPFAM" id="SSF52540">
    <property type="entry name" value="P-loop containing nucleoside triphosphate hydrolases"/>
    <property type="match status" value="2"/>
</dbReference>
<keyword evidence="1" id="KW-0175">Coiled coil</keyword>
<evidence type="ECO:0000256" key="1">
    <source>
        <dbReference type="SAM" id="Coils"/>
    </source>
</evidence>
<feature type="domain" description="Helicase C-terminal" evidence="3">
    <location>
        <begin position="432"/>
        <end position="605"/>
    </location>
</feature>
<reference evidence="4 5" key="1">
    <citation type="submission" date="2019-07" db="EMBL/GenBank/DDBJ databases">
        <title>Flavobacterium sp. nov., isolated from glacier ice.</title>
        <authorList>
            <person name="Liu Q."/>
            <person name="Xin Y.-H."/>
        </authorList>
    </citation>
    <scope>NUCLEOTIDE SEQUENCE [LARGE SCALE GENOMIC DNA]</scope>
    <source>
        <strain evidence="4 5">ZT4R6</strain>
    </source>
</reference>
<dbReference type="InterPro" id="IPR052933">
    <property type="entry name" value="DNA_Protect_Modify"/>
</dbReference>
<dbReference type="Gene3D" id="3.40.50.300">
    <property type="entry name" value="P-loop containing nucleotide triphosphate hydrolases"/>
    <property type="match status" value="2"/>
</dbReference>
<evidence type="ECO:0000259" key="3">
    <source>
        <dbReference type="PROSITE" id="PS51194"/>
    </source>
</evidence>
<evidence type="ECO:0000259" key="2">
    <source>
        <dbReference type="PROSITE" id="PS51192"/>
    </source>
</evidence>
<dbReference type="AlphaFoldDB" id="A0A552UUT4"/>
<organism evidence="4 5">
    <name type="scientific">Flavobacterium zepuense</name>
    <dbReference type="NCBI Taxonomy" id="2593302"/>
    <lineage>
        <taxon>Bacteria</taxon>
        <taxon>Pseudomonadati</taxon>
        <taxon>Bacteroidota</taxon>
        <taxon>Flavobacteriia</taxon>
        <taxon>Flavobacteriales</taxon>
        <taxon>Flavobacteriaceae</taxon>
        <taxon>Flavobacterium</taxon>
    </lineage>
</organism>
<proteinExistence type="predicted"/>
<evidence type="ECO:0000313" key="4">
    <source>
        <dbReference type="EMBL" id="TRW22008.1"/>
    </source>
</evidence>
<keyword evidence="4" id="KW-0489">Methyltransferase</keyword>
<protein>
    <submittedName>
        <fullName evidence="4">DNA methylase</fullName>
    </submittedName>
</protein>
<feature type="non-terminal residue" evidence="4">
    <location>
        <position position="1"/>
    </location>
</feature>
<dbReference type="PROSITE" id="PS51194">
    <property type="entry name" value="HELICASE_CTER"/>
    <property type="match status" value="1"/>
</dbReference>
<name>A0A552UUT4_9FLAO</name>
<dbReference type="InterPro" id="IPR027417">
    <property type="entry name" value="P-loop_NTPase"/>
</dbReference>
<accession>A0A552UUT4</accession>
<feature type="domain" description="Helicase ATP-binding" evidence="2">
    <location>
        <begin position="25"/>
        <end position="280"/>
    </location>
</feature>
<keyword evidence="4" id="KW-0808">Transferase</keyword>
<evidence type="ECO:0000313" key="5">
    <source>
        <dbReference type="Proteomes" id="UP000320643"/>
    </source>
</evidence>
<dbReference type="SMART" id="SM00487">
    <property type="entry name" value="DEXDc"/>
    <property type="match status" value="1"/>
</dbReference>
<dbReference type="GO" id="GO:0008168">
    <property type="term" value="F:methyltransferase activity"/>
    <property type="evidence" value="ECO:0007669"/>
    <property type="project" value="UniProtKB-KW"/>
</dbReference>
<dbReference type="Pfam" id="PF00271">
    <property type="entry name" value="Helicase_C"/>
    <property type="match status" value="1"/>
</dbReference>
<dbReference type="RefSeq" id="WP_185965630.1">
    <property type="nucleotide sequence ID" value="NZ_VJVZ01000015.1"/>
</dbReference>
<dbReference type="PROSITE" id="PS51192">
    <property type="entry name" value="HELICASE_ATP_BIND_1"/>
    <property type="match status" value="1"/>
</dbReference>
<dbReference type="GO" id="GO:0032259">
    <property type="term" value="P:methylation"/>
    <property type="evidence" value="ECO:0007669"/>
    <property type="project" value="UniProtKB-KW"/>
</dbReference>
<dbReference type="InterPro" id="IPR001650">
    <property type="entry name" value="Helicase_C-like"/>
</dbReference>
<feature type="coiled-coil region" evidence="1">
    <location>
        <begin position="135"/>
        <end position="191"/>
    </location>
</feature>
<sequence>HLNFPGLDKKALGIDDLYSSQKNAAWRIIQNRGALVDHEVGLGKTLTMIVAAQEMKRLKTIHKPMIIALKANVDQIAETYRKAYPAAKILAPGQNDFTPSERVRLLHEIKNNNWDCIILTHDQFGKIPQSPEIQKAILQVELENIQRDLDTLRDLGGDISKKMLKGLEIRKNNLEGKLKELVKDVEEKKDQGINFKDMGIDHLFVDESHKFKNLTFTTRHNRVAGLGNMEGSQKALNMLFAVRTLQEKFDADLCATFLSGTPISNSLTEMYLIFKFLRPKEMQRQLIENFDAWAAVFAKKTTDFEFSVTNEIVAKERFRHFIKVPELAMFYNEITDYKTAKHINLDKPDLQETLVNIKPSEQQQEFIKNLMAFAKTGNAELIGRAKLTPKEDLGRMLIATNYAKKMAADLRLIDERRYGDHPDNKVNTAARNIARIFEESTKHKGTQIVFSDIGTPKPAGFNMYDALKEKLIRDFNIPANQITYIHDWTDRRKPELFRKMNRGEIRILLGSTEKAGTGLNVQQRVVAMHHLDIPWRPSDLGQRNGRGGRQGNKVAKEHYDNKVQNFIYATEQSLDNYKFNLLKNKETFIAQMKNCELNVRTIDEGSIDEKSGMNFSEYIAILSGDTSLLEKSKLEKKVAVMESLKTIHFREVSRNRYGLENMQNERQSTSVTLNKLLSDAEVYKNKLLFTDDGAKANPIQLSGLKTVDAEVIGNHIIGLYRDWLPPAGQQEQKIGSLYGFGLYIKRNRETYEVNGSYEYRFSNSFFAQREADGIRYTFNDGLPNIDNPKLAARHFLNAIDRVESLKDKYQSKLNELDREIPKVEKLLQKPFAQEKELEQMKSELAGLERQISIKIQENQLKQAQEHLGGAVIENDAAIVQIANATTQAAARGPTAEEVSEKHQEKMYGQMRRNTRMKF</sequence>
<dbReference type="EMBL" id="VJVZ01000015">
    <property type="protein sequence ID" value="TRW22008.1"/>
    <property type="molecule type" value="Genomic_DNA"/>
</dbReference>
<dbReference type="SMART" id="SM00490">
    <property type="entry name" value="HELICc"/>
    <property type="match status" value="1"/>
</dbReference>
<dbReference type="PANTHER" id="PTHR41313:SF1">
    <property type="entry name" value="DNA METHYLASE ADENINE-SPECIFIC DOMAIN-CONTAINING PROTEIN"/>
    <property type="match status" value="1"/>
</dbReference>
<gene>
    <name evidence="4" type="ORF">FMM05_18800</name>
</gene>
<feature type="coiled-coil region" evidence="1">
    <location>
        <begin position="799"/>
        <end position="857"/>
    </location>
</feature>
<dbReference type="Proteomes" id="UP000320643">
    <property type="component" value="Unassembled WGS sequence"/>
</dbReference>
<dbReference type="InterPro" id="IPR014001">
    <property type="entry name" value="Helicase_ATP-bd"/>
</dbReference>
<dbReference type="PANTHER" id="PTHR41313">
    <property type="entry name" value="ADENINE-SPECIFIC METHYLTRANSFERASE"/>
    <property type="match status" value="1"/>
</dbReference>
<comment type="caution">
    <text evidence="4">The sequence shown here is derived from an EMBL/GenBank/DDBJ whole genome shotgun (WGS) entry which is preliminary data.</text>
</comment>
<keyword evidence="5" id="KW-1185">Reference proteome</keyword>